<dbReference type="RefSeq" id="WP_008070371.1">
    <property type="nucleotide sequence ID" value="NZ_AQWK01000020.1"/>
</dbReference>
<evidence type="ECO:0000313" key="2">
    <source>
        <dbReference type="Proteomes" id="UP000004728"/>
    </source>
</evidence>
<dbReference type="InterPro" id="IPR012675">
    <property type="entry name" value="Beta-grasp_dom_sf"/>
</dbReference>
<dbReference type="EMBL" id="AEWJ01000027">
    <property type="protein sequence ID" value="EGD59507.1"/>
    <property type="molecule type" value="Genomic_DNA"/>
</dbReference>
<dbReference type="HOGENOM" id="CLU_2509399_0_0_5"/>
<dbReference type="Gene3D" id="3.10.20.30">
    <property type="match status" value="1"/>
</dbReference>
<evidence type="ECO:0000313" key="1">
    <source>
        <dbReference type="EMBL" id="EGD59507.1"/>
    </source>
</evidence>
<gene>
    <name evidence="1" type="ORF">Y88_2685</name>
</gene>
<dbReference type="Pfam" id="PF02597">
    <property type="entry name" value="ThiS"/>
    <property type="match status" value="1"/>
</dbReference>
<dbReference type="CDD" id="cd17040">
    <property type="entry name" value="Ubl_MoaD_like"/>
    <property type="match status" value="1"/>
</dbReference>
<dbReference type="InParanoid" id="F1Z789"/>
<proteinExistence type="predicted"/>
<dbReference type="OrthoDB" id="9800712at2"/>
<dbReference type="InterPro" id="IPR016155">
    <property type="entry name" value="Mopterin_synth/thiamin_S_b"/>
</dbReference>
<comment type="caution">
    <text evidence="1">The sequence shown here is derived from an EMBL/GenBank/DDBJ whole genome shotgun (WGS) entry which is preliminary data.</text>
</comment>
<organism evidence="1 2">
    <name type="scientific">Novosphingobium nitrogenifigens DSM 19370</name>
    <dbReference type="NCBI Taxonomy" id="983920"/>
    <lineage>
        <taxon>Bacteria</taxon>
        <taxon>Pseudomonadati</taxon>
        <taxon>Pseudomonadota</taxon>
        <taxon>Alphaproteobacteria</taxon>
        <taxon>Sphingomonadales</taxon>
        <taxon>Sphingomonadaceae</taxon>
        <taxon>Novosphingobium</taxon>
    </lineage>
</organism>
<dbReference type="Proteomes" id="UP000004728">
    <property type="component" value="Unassembled WGS sequence"/>
</dbReference>
<reference evidence="1 2" key="1">
    <citation type="journal article" date="2012" name="J. Bacteriol.">
        <title>Draft Genome Sequence of Novosphingobium nitrogenifigens Y88T.</title>
        <authorList>
            <person name="Strabala T.J."/>
            <person name="Macdonald L."/>
            <person name="Liu V."/>
            <person name="Smit A.M."/>
        </authorList>
    </citation>
    <scope>NUCLEOTIDE SEQUENCE [LARGE SCALE GENOMIC DNA]</scope>
    <source>
        <strain evidence="1 2">DSM 19370</strain>
    </source>
</reference>
<dbReference type="eggNOG" id="ENOG50317GQ">
    <property type="taxonomic scope" value="Bacteria"/>
</dbReference>
<dbReference type="InterPro" id="IPR003749">
    <property type="entry name" value="ThiS/MoaD-like"/>
</dbReference>
<dbReference type="STRING" id="983920.Y88_2685"/>
<keyword evidence="2" id="KW-1185">Reference proteome</keyword>
<accession>F1Z789</accession>
<dbReference type="AlphaFoldDB" id="F1Z789"/>
<protein>
    <submittedName>
        <fullName evidence="1">Molybdopterin converting factor small subunit</fullName>
    </submittedName>
</protein>
<sequence>MSVSVTVDLCGRLADAHGPVLDVEIEGEVCTVGDLRRRIAQEWPGLADAILGPRVRACLAETMVDDAAPVRAGDRPAFFPPVSGG</sequence>
<name>F1Z789_9SPHN</name>
<dbReference type="SUPFAM" id="SSF54285">
    <property type="entry name" value="MoaD/ThiS"/>
    <property type="match status" value="1"/>
</dbReference>